<comment type="caution">
    <text evidence="2">The sequence shown here is derived from an EMBL/GenBank/DDBJ whole genome shotgun (WGS) entry which is preliminary data.</text>
</comment>
<feature type="non-terminal residue" evidence="2">
    <location>
        <position position="116"/>
    </location>
</feature>
<name>A0A699SWY0_TANCI</name>
<accession>A0A699SWY0</accession>
<reference evidence="2" key="1">
    <citation type="journal article" date="2019" name="Sci. Rep.">
        <title>Draft genome of Tanacetum cinerariifolium, the natural source of mosquito coil.</title>
        <authorList>
            <person name="Yamashiro T."/>
            <person name="Shiraishi A."/>
            <person name="Satake H."/>
            <person name="Nakayama K."/>
        </authorList>
    </citation>
    <scope>NUCLEOTIDE SEQUENCE</scope>
</reference>
<dbReference type="EMBL" id="BKCJ011191974">
    <property type="protein sequence ID" value="GFD01548.1"/>
    <property type="molecule type" value="Genomic_DNA"/>
</dbReference>
<feature type="region of interest" description="Disordered" evidence="1">
    <location>
        <begin position="1"/>
        <end position="49"/>
    </location>
</feature>
<proteinExistence type="predicted"/>
<feature type="compositionally biased region" description="Basic and acidic residues" evidence="1">
    <location>
        <begin position="11"/>
        <end position="29"/>
    </location>
</feature>
<dbReference type="AlphaFoldDB" id="A0A699SWY0"/>
<organism evidence="2">
    <name type="scientific">Tanacetum cinerariifolium</name>
    <name type="common">Dalmatian daisy</name>
    <name type="synonym">Chrysanthemum cinerariifolium</name>
    <dbReference type="NCBI Taxonomy" id="118510"/>
    <lineage>
        <taxon>Eukaryota</taxon>
        <taxon>Viridiplantae</taxon>
        <taxon>Streptophyta</taxon>
        <taxon>Embryophyta</taxon>
        <taxon>Tracheophyta</taxon>
        <taxon>Spermatophyta</taxon>
        <taxon>Magnoliopsida</taxon>
        <taxon>eudicotyledons</taxon>
        <taxon>Gunneridae</taxon>
        <taxon>Pentapetalae</taxon>
        <taxon>asterids</taxon>
        <taxon>campanulids</taxon>
        <taxon>Asterales</taxon>
        <taxon>Asteraceae</taxon>
        <taxon>Asteroideae</taxon>
        <taxon>Anthemideae</taxon>
        <taxon>Anthemidinae</taxon>
        <taxon>Tanacetum</taxon>
    </lineage>
</organism>
<evidence type="ECO:0000256" key="1">
    <source>
        <dbReference type="SAM" id="MobiDB-lite"/>
    </source>
</evidence>
<protein>
    <submittedName>
        <fullName evidence="2">Uncharacterized protein</fullName>
    </submittedName>
</protein>
<sequence length="116" mass="12047">MGLLDFVKSSDPSKIKTGERTLASGERKVGVSAVPPPVKKARTGGVSINEPAATNAGKVLCRHPKAHYSERSGPCGFRGCTCPPPGRYFVLSSSSAETDIISSQVVPPVPSVVAVK</sequence>
<evidence type="ECO:0000313" key="2">
    <source>
        <dbReference type="EMBL" id="GFD01548.1"/>
    </source>
</evidence>
<gene>
    <name evidence="2" type="ORF">Tci_873517</name>
</gene>